<organism evidence="1 2">
    <name type="scientific">Moorena producens PAL-8-15-08-1</name>
    <dbReference type="NCBI Taxonomy" id="1458985"/>
    <lineage>
        <taxon>Bacteria</taxon>
        <taxon>Bacillati</taxon>
        <taxon>Cyanobacteriota</taxon>
        <taxon>Cyanophyceae</taxon>
        <taxon>Coleofasciculales</taxon>
        <taxon>Coleofasciculaceae</taxon>
        <taxon>Moorena</taxon>
    </lineage>
</organism>
<gene>
    <name evidence="1" type="ORF">BJP34_09210</name>
</gene>
<dbReference type="EMBL" id="CP017599">
    <property type="protein sequence ID" value="AOW99610.1"/>
    <property type="molecule type" value="Genomic_DNA"/>
</dbReference>
<dbReference type="AlphaFoldDB" id="A0A1D8TPL7"/>
<dbReference type="InterPro" id="IPR052045">
    <property type="entry name" value="Sulfur_Carrier/Prot_Modifier"/>
</dbReference>
<dbReference type="Pfam" id="PF02597">
    <property type="entry name" value="ThiS"/>
    <property type="match status" value="1"/>
</dbReference>
<dbReference type="PANTHER" id="PTHR38031">
    <property type="entry name" value="SULFUR CARRIER PROTEIN SLR0821-RELATED"/>
    <property type="match status" value="1"/>
</dbReference>
<dbReference type="Proteomes" id="UP000177870">
    <property type="component" value="Chromosome"/>
</dbReference>
<name>A0A1D8TPL7_9CYAN</name>
<dbReference type="InterPro" id="IPR012675">
    <property type="entry name" value="Beta-grasp_dom_sf"/>
</dbReference>
<dbReference type="SUPFAM" id="SSF54285">
    <property type="entry name" value="MoaD/ThiS"/>
    <property type="match status" value="1"/>
</dbReference>
<evidence type="ECO:0000313" key="1">
    <source>
        <dbReference type="EMBL" id="AOW99610.1"/>
    </source>
</evidence>
<dbReference type="KEGG" id="mpro:BJP34_09210"/>
<proteinExistence type="predicted"/>
<dbReference type="InterPro" id="IPR003749">
    <property type="entry name" value="ThiS/MoaD-like"/>
</dbReference>
<reference evidence="2" key="1">
    <citation type="submission" date="2016-10" db="EMBL/GenBank/DDBJ databases">
        <title>Comparative genomics uncovers the prolific and rare metabolic potential of the cyanobacterial genus Moorea.</title>
        <authorList>
            <person name="Leao T."/>
            <person name="Castelao G."/>
            <person name="Korobeynikov A."/>
            <person name="Monroe E.A."/>
            <person name="Podell S."/>
            <person name="Glukhov E."/>
            <person name="Allen E."/>
            <person name="Gerwick W.H."/>
            <person name="Gerwick L."/>
        </authorList>
    </citation>
    <scope>NUCLEOTIDE SEQUENCE [LARGE SCALE GENOMIC DNA]</scope>
    <source>
        <strain evidence="2">PAL-8-15-08-1</strain>
    </source>
</reference>
<dbReference type="RefSeq" id="WP_070392091.1">
    <property type="nucleotide sequence ID" value="NZ_CP017599.1"/>
</dbReference>
<sequence>MAVKVLIPTPLQKYTQEQATVECQGTNVSELIESLETNCPGIKQRLCDEQGKPRRFLNLYVNGEDIRLLENTETKLNDGDEVSIVTAVAGG</sequence>
<dbReference type="PANTHER" id="PTHR38031:SF1">
    <property type="entry name" value="SULFUR CARRIER PROTEIN CYSO"/>
    <property type="match status" value="1"/>
</dbReference>
<evidence type="ECO:0000313" key="2">
    <source>
        <dbReference type="Proteomes" id="UP000177870"/>
    </source>
</evidence>
<dbReference type="STRING" id="1458985.BJP34_09210"/>
<dbReference type="InterPro" id="IPR016155">
    <property type="entry name" value="Mopterin_synth/thiamin_S_b"/>
</dbReference>
<dbReference type="OrthoDB" id="9156098at2"/>
<protein>
    <submittedName>
        <fullName evidence="1">Molybdopterin synthase sulfur carrier subunit</fullName>
    </submittedName>
</protein>
<dbReference type="Gene3D" id="3.10.20.30">
    <property type="match status" value="1"/>
</dbReference>
<accession>A0A1D8TPL7</accession>
<dbReference type="CDD" id="cd17074">
    <property type="entry name" value="Ubl_CysO_like"/>
    <property type="match status" value="1"/>
</dbReference>